<dbReference type="EMBL" id="JAPUBN010000017">
    <property type="protein sequence ID" value="MCZ2722438.1"/>
    <property type="molecule type" value="Genomic_DNA"/>
</dbReference>
<evidence type="ECO:0000256" key="2">
    <source>
        <dbReference type="ARBA" id="ARBA00023235"/>
    </source>
</evidence>
<comment type="similarity">
    <text evidence="1">Belongs to the PrpF family.</text>
</comment>
<protein>
    <submittedName>
        <fullName evidence="3">4-oxalomesaconate tautomerase</fullName>
        <ecNumber evidence="3">5.3.2.8</ecNumber>
    </submittedName>
</protein>
<dbReference type="SUPFAM" id="SSF54506">
    <property type="entry name" value="Diaminopimelate epimerase-like"/>
    <property type="match status" value="2"/>
</dbReference>
<organism evidence="3 4">
    <name type="scientific">Marinomonas phaeophyticola</name>
    <dbReference type="NCBI Taxonomy" id="3004091"/>
    <lineage>
        <taxon>Bacteria</taxon>
        <taxon>Pseudomonadati</taxon>
        <taxon>Pseudomonadota</taxon>
        <taxon>Gammaproteobacteria</taxon>
        <taxon>Oceanospirillales</taxon>
        <taxon>Oceanospirillaceae</taxon>
        <taxon>Marinomonas</taxon>
    </lineage>
</organism>
<gene>
    <name evidence="3" type="ORF">O1D97_12665</name>
</gene>
<dbReference type="Gene3D" id="3.10.310.10">
    <property type="entry name" value="Diaminopimelate Epimerase, Chain A, domain 1"/>
    <property type="match status" value="2"/>
</dbReference>
<keyword evidence="2 3" id="KW-0413">Isomerase</keyword>
<keyword evidence="4" id="KW-1185">Reference proteome</keyword>
<dbReference type="PANTHER" id="PTHR43709">
    <property type="entry name" value="ACONITATE ISOMERASE-RELATED"/>
    <property type="match status" value="1"/>
</dbReference>
<evidence type="ECO:0000313" key="3">
    <source>
        <dbReference type="EMBL" id="MCZ2722438.1"/>
    </source>
</evidence>
<comment type="caution">
    <text evidence="3">The sequence shown here is derived from an EMBL/GenBank/DDBJ whole genome shotgun (WGS) entry which is preliminary data.</text>
</comment>
<sequence length="376" mass="39923">MTDQIKVPCTIMRGGSSRGPYFLANDLPDDWPSQEKIVLAVMGSGDSQQINGVGGGTSLTSKSAIVSKSNHPNADIDYLFMQVSIKDQKIDIGPSCGNILSGAVPFAIESGLVAAENGETLVRVRNVNTDSFIEVTVQTPNGVVEYEGDASIDGVPGTAAPIVLNFLDVCGTKTGKLFPTGNARDVYEGIEVSCVDASMPMVLIKAESLQKTGYESKDELDTDAALLAKIERIRLAAALDMGFGDVTGKVIPKVGLLSKPQSDGTITSRYFVPQNCHASHSVTGAICISVAAVHKKTIIGDLIDTPSNETNSIRIEHPSGKIDLILKMKQDAETIDILSVGLIRTAKKIMQGTVSISKKSFFRCFVSFLTGSPPKV</sequence>
<dbReference type="NCBIfam" id="NF033377">
    <property type="entry name" value="OMA_tautomer"/>
    <property type="match status" value="1"/>
</dbReference>
<reference evidence="3" key="1">
    <citation type="submission" date="2022-12" db="EMBL/GenBank/DDBJ databases">
        <title>Marinomonas 15G1-11 sp. nov, isolated from marine algae.</title>
        <authorList>
            <person name="Butt M."/>
            <person name="Choi D.G."/>
            <person name="Kim J.M."/>
            <person name="Lee J.K."/>
            <person name="Baek J.H."/>
            <person name="Jeon C.O."/>
        </authorList>
    </citation>
    <scope>NUCLEOTIDE SEQUENCE</scope>
    <source>
        <strain evidence="3">15G1-11</strain>
    </source>
</reference>
<dbReference type="Proteomes" id="UP001149719">
    <property type="component" value="Unassembled WGS sequence"/>
</dbReference>
<name>A0ABT4JVM3_9GAMM</name>
<accession>A0ABT4JVM3</accession>
<evidence type="ECO:0000256" key="1">
    <source>
        <dbReference type="ARBA" id="ARBA00007673"/>
    </source>
</evidence>
<evidence type="ECO:0000313" key="4">
    <source>
        <dbReference type="Proteomes" id="UP001149719"/>
    </source>
</evidence>
<dbReference type="PANTHER" id="PTHR43709:SF3">
    <property type="entry name" value="ISOMERASE YBHH-RELATED"/>
    <property type="match status" value="1"/>
</dbReference>
<proteinExistence type="inferred from homology"/>
<dbReference type="Pfam" id="PF04303">
    <property type="entry name" value="PrpF"/>
    <property type="match status" value="1"/>
</dbReference>
<dbReference type="GO" id="GO:0016853">
    <property type="term" value="F:isomerase activity"/>
    <property type="evidence" value="ECO:0007669"/>
    <property type="project" value="UniProtKB-KW"/>
</dbReference>
<dbReference type="InterPro" id="IPR047687">
    <property type="entry name" value="OMA_tautomer-like"/>
</dbReference>
<dbReference type="EC" id="5.3.2.8" evidence="3"/>
<dbReference type="RefSeq" id="WP_269126066.1">
    <property type="nucleotide sequence ID" value="NZ_JAPUBN010000017.1"/>
</dbReference>
<dbReference type="InterPro" id="IPR007400">
    <property type="entry name" value="PrpF-like"/>
</dbReference>